<protein>
    <submittedName>
        <fullName evidence="3">Uncharacterized protein</fullName>
    </submittedName>
</protein>
<accession>A0ABR1IRZ6</accession>
<reference evidence="3 4" key="1">
    <citation type="submission" date="2024-01" db="EMBL/GenBank/DDBJ databases">
        <title>A draft genome for the cacao thread blight pathogen Marasmiellus scandens.</title>
        <authorList>
            <person name="Baruah I.K."/>
            <person name="Leung J."/>
            <person name="Bukari Y."/>
            <person name="Amoako-Attah I."/>
            <person name="Meinhardt L.W."/>
            <person name="Bailey B.A."/>
            <person name="Cohen S.P."/>
        </authorList>
    </citation>
    <scope>NUCLEOTIDE SEQUENCE [LARGE SCALE GENOMIC DNA]</scope>
    <source>
        <strain evidence="3 4">GH-19</strain>
    </source>
</reference>
<evidence type="ECO:0000313" key="4">
    <source>
        <dbReference type="Proteomes" id="UP001498398"/>
    </source>
</evidence>
<organism evidence="3 4">
    <name type="scientific">Marasmiellus scandens</name>
    <dbReference type="NCBI Taxonomy" id="2682957"/>
    <lineage>
        <taxon>Eukaryota</taxon>
        <taxon>Fungi</taxon>
        <taxon>Dikarya</taxon>
        <taxon>Basidiomycota</taxon>
        <taxon>Agaricomycotina</taxon>
        <taxon>Agaricomycetes</taxon>
        <taxon>Agaricomycetidae</taxon>
        <taxon>Agaricales</taxon>
        <taxon>Marasmiineae</taxon>
        <taxon>Omphalotaceae</taxon>
        <taxon>Marasmiellus</taxon>
    </lineage>
</organism>
<sequence>MRLSNRFSHHASLCMSVVLSCLATQTFAYFVITEPTSSTQWKNGEAHVVTWSKGGDDITGFDVELARLGDDGLIYVARDVPCIKGSTPAINIALVDIPPADDYFVLFLNSTIGTIFSTSDRFSILSSSSSADSSSSSSSPTPNSAAATVTISGTPNPTKAFVTTFPASNGALRPLVELSGSLVGLGTVLASTMVAAVWTLW</sequence>
<feature type="chain" id="PRO_5045318760" evidence="2">
    <location>
        <begin position="29"/>
        <end position="201"/>
    </location>
</feature>
<feature type="signal peptide" evidence="2">
    <location>
        <begin position="1"/>
        <end position="28"/>
    </location>
</feature>
<evidence type="ECO:0000256" key="2">
    <source>
        <dbReference type="SAM" id="SignalP"/>
    </source>
</evidence>
<evidence type="ECO:0000313" key="3">
    <source>
        <dbReference type="EMBL" id="KAK7439521.1"/>
    </source>
</evidence>
<comment type="caution">
    <text evidence="3">The sequence shown here is derived from an EMBL/GenBank/DDBJ whole genome shotgun (WGS) entry which is preliminary data.</text>
</comment>
<dbReference type="PROSITE" id="PS51257">
    <property type="entry name" value="PROKAR_LIPOPROTEIN"/>
    <property type="match status" value="1"/>
</dbReference>
<feature type="region of interest" description="Disordered" evidence="1">
    <location>
        <begin position="130"/>
        <end position="151"/>
    </location>
</feature>
<feature type="compositionally biased region" description="Low complexity" evidence="1">
    <location>
        <begin position="130"/>
        <end position="150"/>
    </location>
</feature>
<gene>
    <name evidence="3" type="ORF">VKT23_017450</name>
</gene>
<dbReference type="EMBL" id="JBANRG010000072">
    <property type="protein sequence ID" value="KAK7439521.1"/>
    <property type="molecule type" value="Genomic_DNA"/>
</dbReference>
<dbReference type="Proteomes" id="UP001498398">
    <property type="component" value="Unassembled WGS sequence"/>
</dbReference>
<keyword evidence="2" id="KW-0732">Signal</keyword>
<keyword evidence="4" id="KW-1185">Reference proteome</keyword>
<proteinExistence type="predicted"/>
<name>A0ABR1IRZ6_9AGAR</name>
<evidence type="ECO:0000256" key="1">
    <source>
        <dbReference type="SAM" id="MobiDB-lite"/>
    </source>
</evidence>